<reference evidence="1 2" key="1">
    <citation type="journal article" date="2024" name="G3 (Bethesda)">
        <title>Genome assembly of Hibiscus sabdariffa L. provides insights into metabolisms of medicinal natural products.</title>
        <authorList>
            <person name="Kim T."/>
        </authorList>
    </citation>
    <scope>NUCLEOTIDE SEQUENCE [LARGE SCALE GENOMIC DNA]</scope>
    <source>
        <strain evidence="1">TK-2024</strain>
        <tissue evidence="1">Old leaves</tissue>
    </source>
</reference>
<dbReference type="Proteomes" id="UP001396334">
    <property type="component" value="Unassembled WGS sequence"/>
</dbReference>
<protein>
    <submittedName>
        <fullName evidence="1">Uncharacterized protein</fullName>
    </submittedName>
</protein>
<evidence type="ECO:0000313" key="2">
    <source>
        <dbReference type="Proteomes" id="UP001396334"/>
    </source>
</evidence>
<organism evidence="1 2">
    <name type="scientific">Hibiscus sabdariffa</name>
    <name type="common">roselle</name>
    <dbReference type="NCBI Taxonomy" id="183260"/>
    <lineage>
        <taxon>Eukaryota</taxon>
        <taxon>Viridiplantae</taxon>
        <taxon>Streptophyta</taxon>
        <taxon>Embryophyta</taxon>
        <taxon>Tracheophyta</taxon>
        <taxon>Spermatophyta</taxon>
        <taxon>Magnoliopsida</taxon>
        <taxon>eudicotyledons</taxon>
        <taxon>Gunneridae</taxon>
        <taxon>Pentapetalae</taxon>
        <taxon>rosids</taxon>
        <taxon>malvids</taxon>
        <taxon>Malvales</taxon>
        <taxon>Malvaceae</taxon>
        <taxon>Malvoideae</taxon>
        <taxon>Hibiscus</taxon>
    </lineage>
</organism>
<proteinExistence type="predicted"/>
<comment type="caution">
    <text evidence="1">The sequence shown here is derived from an EMBL/GenBank/DDBJ whole genome shotgun (WGS) entry which is preliminary data.</text>
</comment>
<keyword evidence="2" id="KW-1185">Reference proteome</keyword>
<sequence>MLLLNGLKEKRGNMKAIKEGEKRSIGWLIGGCLTSEGAAIVRWGGDSETRKGFFGWGSRWTDVAAHGGAVLVSKPEVLATWVGLDFGLCTIKDLKFGLKKSSFMPQEVTPTLKKVQKIRKWKLTSTLVVAGYTSTAALYEADSTVDVDKGGDSRRDDRANTFQVGNSHLLAALGGWKLTVHHRLASRNGEVPFLLALSSTECCSGYLDLPHDCTGNHHQHHEQCQ</sequence>
<dbReference type="EMBL" id="JBBPBN010001099">
    <property type="protein sequence ID" value="KAK8479907.1"/>
    <property type="molecule type" value="Genomic_DNA"/>
</dbReference>
<accession>A0ABR1ZHV5</accession>
<name>A0ABR1ZHV5_9ROSI</name>
<evidence type="ECO:0000313" key="1">
    <source>
        <dbReference type="EMBL" id="KAK8479907.1"/>
    </source>
</evidence>
<gene>
    <name evidence="1" type="ORF">V6N11_075637</name>
</gene>